<dbReference type="EMBL" id="CAJNOQ010012955">
    <property type="protein sequence ID" value="CAF1311400.1"/>
    <property type="molecule type" value="Genomic_DNA"/>
</dbReference>
<keyword evidence="7" id="KW-1185">Reference proteome</keyword>
<keyword evidence="2" id="KW-0812">Transmembrane</keyword>
<proteinExistence type="predicted"/>
<sequence>MVGFILRASVIAFALTSDTVLSETLRIVTAAFIFKPSAIAFAPIILSIIILMIKINLFSINTVLLLRIPGAHFINRNIHQPESGDKAKQRLDPVFRDVLSKIIEDLTDPELLRRSLRGLTQSSNDVGLLPFCDTLGLDVNYSLLDSSLAKDSKRLAKPESVVAKRETVIERKKQARSKSLTTERDISEYGAGAH</sequence>
<dbReference type="OrthoDB" id="10060618at2759"/>
<organism evidence="4 7">
    <name type="scientific">Didymodactylos carnosus</name>
    <dbReference type="NCBI Taxonomy" id="1234261"/>
    <lineage>
        <taxon>Eukaryota</taxon>
        <taxon>Metazoa</taxon>
        <taxon>Spiralia</taxon>
        <taxon>Gnathifera</taxon>
        <taxon>Rotifera</taxon>
        <taxon>Eurotatoria</taxon>
        <taxon>Bdelloidea</taxon>
        <taxon>Philodinida</taxon>
        <taxon>Philodinidae</taxon>
        <taxon>Didymodactylos</taxon>
    </lineage>
</organism>
<dbReference type="Proteomes" id="UP000681722">
    <property type="component" value="Unassembled WGS sequence"/>
</dbReference>
<dbReference type="EMBL" id="CAJOBA010000736">
    <property type="protein sequence ID" value="CAF3552998.1"/>
    <property type="molecule type" value="Genomic_DNA"/>
</dbReference>
<evidence type="ECO:0000313" key="4">
    <source>
        <dbReference type="EMBL" id="CAF1311400.1"/>
    </source>
</evidence>
<evidence type="ECO:0000256" key="1">
    <source>
        <dbReference type="SAM" id="MobiDB-lite"/>
    </source>
</evidence>
<evidence type="ECO:0000313" key="6">
    <source>
        <dbReference type="EMBL" id="CAF4149273.1"/>
    </source>
</evidence>
<evidence type="ECO:0000313" key="7">
    <source>
        <dbReference type="Proteomes" id="UP000663829"/>
    </source>
</evidence>
<dbReference type="EMBL" id="CAJOBC010042703">
    <property type="protein sequence ID" value="CAF4149273.1"/>
    <property type="molecule type" value="Genomic_DNA"/>
</dbReference>
<dbReference type="Proteomes" id="UP000682733">
    <property type="component" value="Unassembled WGS sequence"/>
</dbReference>
<dbReference type="EMBL" id="CAJNOK010000736">
    <property type="protein sequence ID" value="CAF0772131.1"/>
    <property type="molecule type" value="Genomic_DNA"/>
</dbReference>
<accession>A0A815EH80</accession>
<feature type="transmembrane region" description="Helical" evidence="2">
    <location>
        <begin position="38"/>
        <end position="66"/>
    </location>
</feature>
<evidence type="ECO:0000313" key="3">
    <source>
        <dbReference type="EMBL" id="CAF0772131.1"/>
    </source>
</evidence>
<evidence type="ECO:0000256" key="2">
    <source>
        <dbReference type="SAM" id="Phobius"/>
    </source>
</evidence>
<name>A0A815EH80_9BILA</name>
<keyword evidence="2" id="KW-1133">Transmembrane helix</keyword>
<dbReference type="Proteomes" id="UP000677228">
    <property type="component" value="Unassembled WGS sequence"/>
</dbReference>
<dbReference type="AlphaFoldDB" id="A0A815EH80"/>
<gene>
    <name evidence="4" type="ORF">GPM918_LOCUS29011</name>
    <name evidence="3" type="ORF">OVA965_LOCUS3140</name>
    <name evidence="6" type="ORF">SRO942_LOCUS29557</name>
    <name evidence="5" type="ORF">TMI583_LOCUS3139</name>
</gene>
<comment type="caution">
    <text evidence="4">The sequence shown here is derived from an EMBL/GenBank/DDBJ whole genome shotgun (WGS) entry which is preliminary data.</text>
</comment>
<dbReference type="Proteomes" id="UP000663829">
    <property type="component" value="Unassembled WGS sequence"/>
</dbReference>
<evidence type="ECO:0000313" key="5">
    <source>
        <dbReference type="EMBL" id="CAF3552998.1"/>
    </source>
</evidence>
<protein>
    <submittedName>
        <fullName evidence="4">Uncharacterized protein</fullName>
    </submittedName>
</protein>
<keyword evidence="2" id="KW-0472">Membrane</keyword>
<reference evidence="4" key="1">
    <citation type="submission" date="2021-02" db="EMBL/GenBank/DDBJ databases">
        <authorList>
            <person name="Nowell W R."/>
        </authorList>
    </citation>
    <scope>NUCLEOTIDE SEQUENCE</scope>
</reference>
<feature type="region of interest" description="Disordered" evidence="1">
    <location>
        <begin position="172"/>
        <end position="194"/>
    </location>
</feature>